<keyword evidence="2" id="KW-1185">Reference proteome</keyword>
<name>Q07GC3_ROSDO</name>
<evidence type="ECO:0000313" key="1">
    <source>
        <dbReference type="EMBL" id="ABI93476.1"/>
    </source>
</evidence>
<dbReference type="HOGENOM" id="CLU_059345_0_0_5"/>
<geneLocation type="plasmid" evidence="1 2">
    <name>pTB3</name>
</geneLocation>
<dbReference type="Proteomes" id="UP000007029">
    <property type="component" value="Plasmid pTB3"/>
</dbReference>
<dbReference type="RefSeq" id="WP_011655532.1">
    <property type="nucleotide sequence ID" value="NZ_FOOO01000023.1"/>
</dbReference>
<dbReference type="KEGG" id="rde:RD1_C0011"/>
<dbReference type="AlphaFoldDB" id="Q07GC3"/>
<reference evidence="1 2" key="1">
    <citation type="journal article" date="2007" name="J. Bacteriol.">
        <title>The complete genome sequence of Roseobacter denitrificans reveals a mixotrophic rather than photosynthetic metabolism.</title>
        <authorList>
            <person name="Swingley W.D."/>
            <person name="Sadekar S."/>
            <person name="Mastrian S.D."/>
            <person name="Matthies H.J."/>
            <person name="Hao J."/>
            <person name="Ramos H."/>
            <person name="Acharya C.R."/>
            <person name="Conrad A.L."/>
            <person name="Taylor H.L."/>
            <person name="Dejesa L.C."/>
            <person name="Shah M.K."/>
            <person name="O'huallachain M.E."/>
            <person name="Lince M.T."/>
            <person name="Blankenship R.E."/>
            <person name="Beatty J.T."/>
            <person name="Touchman J.W."/>
        </authorList>
    </citation>
    <scope>NUCLEOTIDE SEQUENCE [LARGE SCALE GENOMIC DNA]</scope>
    <source>
        <strain evidence="2">ATCC 33942 / OCh 114</strain>
        <plasmid evidence="1 2">pTB3</plasmid>
    </source>
</reference>
<organism evidence="1 2">
    <name type="scientific">Roseobacter denitrificans (strain ATCC 33942 / OCh 114)</name>
    <name type="common">Erythrobacter sp. (strain OCh 114)</name>
    <name type="synonym">Roseobacter denitrificans</name>
    <dbReference type="NCBI Taxonomy" id="375451"/>
    <lineage>
        <taxon>Bacteria</taxon>
        <taxon>Pseudomonadati</taxon>
        <taxon>Pseudomonadota</taxon>
        <taxon>Alphaproteobacteria</taxon>
        <taxon>Rhodobacterales</taxon>
        <taxon>Roseobacteraceae</taxon>
        <taxon>Roseobacter</taxon>
    </lineage>
</organism>
<protein>
    <recommendedName>
        <fullName evidence="3">DGQHR domain-containing protein</fullName>
    </recommendedName>
</protein>
<proteinExistence type="predicted"/>
<gene>
    <name evidence="1" type="ordered locus">RD1_C0011</name>
</gene>
<sequence>MVQKTGTAKGDSFRLCQRTLIERQQIMTTSIDHTLLHDQRVNCTSIMTAMTVGDYIELVDSAYQKRGGLAHQRDALKTTTARRIRSRMVDDIVKGAVLPPVVVGVVANNDFITSIQEDSTPDTVAAISSDYSEALSIIDGMQRTTALLEALDQDRDSVEERPMRVEFWIADTTESLIYRMLVLNTGQVPWNLSRQLQVVYAPLIEEMKGQVDFERVLDTNAGERRSKAGEYAPDNLVELYIAFGLRKTDIDTQETLADEFSRLDMTEALSSHQYRDFFYPVVQMMVDLDKAFSRFDADIEAAIAAQVDDTAQKLKKGRSIFDSKPARIGFVVAAATTILGRVGMEQDDDPDATNAKLAGIQSSLKALIDKLNGYDSDELQTFLKLDVLSERLYGQKRSAVGRYERAFFDSAFKVLFEEDFEVPSMEPCWRA</sequence>
<evidence type="ECO:0008006" key="3">
    <source>
        <dbReference type="Google" id="ProtNLM"/>
    </source>
</evidence>
<dbReference type="EMBL" id="CP000466">
    <property type="protein sequence ID" value="ABI93476.1"/>
    <property type="molecule type" value="Genomic_DNA"/>
</dbReference>
<keyword evidence="1" id="KW-0614">Plasmid</keyword>
<evidence type="ECO:0000313" key="2">
    <source>
        <dbReference type="Proteomes" id="UP000007029"/>
    </source>
</evidence>
<accession>Q07GC3</accession>